<feature type="signal peptide" evidence="2">
    <location>
        <begin position="1"/>
        <end position="25"/>
    </location>
</feature>
<evidence type="ECO:0000256" key="1">
    <source>
        <dbReference type="SAM" id="MobiDB-lite"/>
    </source>
</evidence>
<protein>
    <recommendedName>
        <fullName evidence="5">Lipoprotein</fullName>
    </recommendedName>
</protein>
<sequence>MEFKTKAPLLLLSSLLLLGCGPSVSSSSSPSSSEPGTSDGSSSSSTLQSSSEGSSNEESESSYSSEPPADLTLEEAASLLEQANFMMDALCDYEGGSIEYFDYVVSTDLVVQTDGDETYIYGSNGQYTCQAYLYDGALEDQSILSPVPGADVTDYFAYTAIDFFGAVSDWEEQGEGYVSTNEDSSFALFAYFGFEIDSSDSFEAISLTIDGDRLFFSSSFSSYSYGDAEFLIEVSGFGEAEYEGAQLILDGLSFAAPTSWGEVYDSYYSDAGIAFPADLFGVGYYATEYGDEYSGYYLYVSDCTADTASFASGMDAVLLDAGFTFQSDYSSDGFYYYSSDSYYLYFIVYSAEETGAPEIFPSGQVEVILGSIGY</sequence>
<dbReference type="AlphaFoldDB" id="A0A9D9DFM4"/>
<reference evidence="3" key="1">
    <citation type="submission" date="2020-10" db="EMBL/GenBank/DDBJ databases">
        <authorList>
            <person name="Gilroy R."/>
        </authorList>
    </citation>
    <scope>NUCLEOTIDE SEQUENCE</scope>
    <source>
        <strain evidence="3">17113</strain>
    </source>
</reference>
<reference evidence="3" key="2">
    <citation type="journal article" date="2021" name="PeerJ">
        <title>Extensive microbial diversity within the chicken gut microbiome revealed by metagenomics and culture.</title>
        <authorList>
            <person name="Gilroy R."/>
            <person name="Ravi A."/>
            <person name="Getino M."/>
            <person name="Pursley I."/>
            <person name="Horton D.L."/>
            <person name="Alikhan N.F."/>
            <person name="Baker D."/>
            <person name="Gharbi K."/>
            <person name="Hall N."/>
            <person name="Watson M."/>
            <person name="Adriaenssens E.M."/>
            <person name="Foster-Nyarko E."/>
            <person name="Jarju S."/>
            <person name="Secka A."/>
            <person name="Antonio M."/>
            <person name="Oren A."/>
            <person name="Chaudhuri R.R."/>
            <person name="La Ragione R."/>
            <person name="Hildebrand F."/>
            <person name="Pallen M.J."/>
        </authorList>
    </citation>
    <scope>NUCLEOTIDE SEQUENCE</scope>
    <source>
        <strain evidence="3">17113</strain>
    </source>
</reference>
<proteinExistence type="predicted"/>
<dbReference type="EMBL" id="JADINA010000034">
    <property type="protein sequence ID" value="MBO8426752.1"/>
    <property type="molecule type" value="Genomic_DNA"/>
</dbReference>
<feature type="chain" id="PRO_5038921356" description="Lipoprotein" evidence="2">
    <location>
        <begin position="26"/>
        <end position="374"/>
    </location>
</feature>
<accession>A0A9D9DFM4</accession>
<dbReference type="PROSITE" id="PS51257">
    <property type="entry name" value="PROKAR_LIPOPROTEIN"/>
    <property type="match status" value="1"/>
</dbReference>
<gene>
    <name evidence="3" type="ORF">IAC61_05525</name>
</gene>
<comment type="caution">
    <text evidence="3">The sequence shown here is derived from an EMBL/GenBank/DDBJ whole genome shotgun (WGS) entry which is preliminary data.</text>
</comment>
<dbReference type="Proteomes" id="UP000823634">
    <property type="component" value="Unassembled WGS sequence"/>
</dbReference>
<evidence type="ECO:0000313" key="3">
    <source>
        <dbReference type="EMBL" id="MBO8426752.1"/>
    </source>
</evidence>
<organism evidence="3 4">
    <name type="scientific">Candidatus Alloenteromonas pullistercoris</name>
    <dbReference type="NCBI Taxonomy" id="2840785"/>
    <lineage>
        <taxon>Bacteria</taxon>
        <taxon>Bacillati</taxon>
        <taxon>Bacillota</taxon>
        <taxon>Bacillota incertae sedis</taxon>
        <taxon>Candidatus Alloenteromonas</taxon>
    </lineage>
</organism>
<evidence type="ECO:0008006" key="5">
    <source>
        <dbReference type="Google" id="ProtNLM"/>
    </source>
</evidence>
<evidence type="ECO:0000256" key="2">
    <source>
        <dbReference type="SAM" id="SignalP"/>
    </source>
</evidence>
<feature type="region of interest" description="Disordered" evidence="1">
    <location>
        <begin position="21"/>
        <end position="69"/>
    </location>
</feature>
<evidence type="ECO:0000313" key="4">
    <source>
        <dbReference type="Proteomes" id="UP000823634"/>
    </source>
</evidence>
<keyword evidence="2" id="KW-0732">Signal</keyword>
<name>A0A9D9DFM4_9FIRM</name>
<feature type="compositionally biased region" description="Low complexity" evidence="1">
    <location>
        <begin position="21"/>
        <end position="54"/>
    </location>
</feature>